<reference evidence="2" key="1">
    <citation type="submission" date="2023-03" db="EMBL/GenBank/DDBJ databases">
        <title>Massive genome expansion in bonnet fungi (Mycena s.s.) driven by repeated elements and novel gene families across ecological guilds.</title>
        <authorList>
            <consortium name="Lawrence Berkeley National Laboratory"/>
            <person name="Harder C.B."/>
            <person name="Miyauchi S."/>
            <person name="Viragh M."/>
            <person name="Kuo A."/>
            <person name="Thoen E."/>
            <person name="Andreopoulos B."/>
            <person name="Lu D."/>
            <person name="Skrede I."/>
            <person name="Drula E."/>
            <person name="Henrissat B."/>
            <person name="Morin E."/>
            <person name="Kohler A."/>
            <person name="Barry K."/>
            <person name="LaButti K."/>
            <person name="Morin E."/>
            <person name="Salamov A."/>
            <person name="Lipzen A."/>
            <person name="Mereny Z."/>
            <person name="Hegedus B."/>
            <person name="Baldrian P."/>
            <person name="Stursova M."/>
            <person name="Weitz H."/>
            <person name="Taylor A."/>
            <person name="Grigoriev I.V."/>
            <person name="Nagy L.G."/>
            <person name="Martin F."/>
            <person name="Kauserud H."/>
        </authorList>
    </citation>
    <scope>NUCLEOTIDE SEQUENCE</scope>
    <source>
        <strain evidence="2">CBHHK188m</strain>
    </source>
</reference>
<dbReference type="Proteomes" id="UP001215280">
    <property type="component" value="Unassembled WGS sequence"/>
</dbReference>
<accession>A0AAD7IUB3</accession>
<gene>
    <name evidence="2" type="ORF">DFH07DRAFT_829073</name>
</gene>
<organism evidence="2 3">
    <name type="scientific">Mycena maculata</name>
    <dbReference type="NCBI Taxonomy" id="230809"/>
    <lineage>
        <taxon>Eukaryota</taxon>
        <taxon>Fungi</taxon>
        <taxon>Dikarya</taxon>
        <taxon>Basidiomycota</taxon>
        <taxon>Agaricomycotina</taxon>
        <taxon>Agaricomycetes</taxon>
        <taxon>Agaricomycetidae</taxon>
        <taxon>Agaricales</taxon>
        <taxon>Marasmiineae</taxon>
        <taxon>Mycenaceae</taxon>
        <taxon>Mycena</taxon>
    </lineage>
</organism>
<evidence type="ECO:0000313" key="3">
    <source>
        <dbReference type="Proteomes" id="UP001215280"/>
    </source>
</evidence>
<evidence type="ECO:0000256" key="1">
    <source>
        <dbReference type="SAM" id="Coils"/>
    </source>
</evidence>
<feature type="coiled-coil region" evidence="1">
    <location>
        <begin position="1"/>
        <end position="35"/>
    </location>
</feature>
<name>A0AAD7IUB3_9AGAR</name>
<keyword evidence="1" id="KW-0175">Coiled coil</keyword>
<comment type="caution">
    <text evidence="2">The sequence shown here is derived from an EMBL/GenBank/DDBJ whole genome shotgun (WGS) entry which is preliminary data.</text>
</comment>
<evidence type="ECO:0000313" key="2">
    <source>
        <dbReference type="EMBL" id="KAJ7749272.1"/>
    </source>
</evidence>
<evidence type="ECO:0008006" key="4">
    <source>
        <dbReference type="Google" id="ProtNLM"/>
    </source>
</evidence>
<protein>
    <recommendedName>
        <fullName evidence="4">F-box domain-containing protein</fullName>
    </recommendedName>
</protein>
<dbReference type="EMBL" id="JARJLG010000086">
    <property type="protein sequence ID" value="KAJ7749272.1"/>
    <property type="molecule type" value="Genomic_DNA"/>
</dbReference>
<sequence>MALLDDEMSRLRERLQRLEEERASLAGHYERLKAILSPLRRMPAELLGEIFSWTLPPDAEALRRGGRLKLKDSPLVLTWTSSRWRAVAVSTPSLWTLVYINYPDHAPPLSAVETQIQRAGPLKIHFFPSDETSDFRPQLEMFQLLAKHSLGWEELHLGVIHAMLPLLSTLRNRVPILRRISLRWQDLHPLESVDCFLLYLIEFFSKHAYVTPTLPPHQIPFPAHQLTRYSADGPLQAHMHILQAAKNLTEAWIFVFPGNTTARFETQNLPSLTRLGSSDGEILDYLRLPALQEISLSAHKSFVGGQDILVRLQSLLDRSSSPLRSLCLDGSFIPRAATPFLHACTSITELRILTGPYPVFSPWLLELSRPGSTMVAPHIRSIVFGCRIRDLDSEYLRMLKSRWKAPGSELVAASLLIPGVKGPPDAASLSALDALRQDGLDVLLLYGQEAADALSPWNVGIY</sequence>
<keyword evidence="3" id="KW-1185">Reference proteome</keyword>
<proteinExistence type="predicted"/>
<dbReference type="AlphaFoldDB" id="A0AAD7IUB3"/>